<gene>
    <name evidence="2" type="ORF">CY34DRAFT_727498</name>
</gene>
<dbReference type="OrthoDB" id="10439616at2759"/>
<keyword evidence="1" id="KW-0732">Signal</keyword>
<sequence length="104" mass="11915">MRSIAFFLGFELQYVLWFSGSWFKSTRPDIRVGTHSLSQGHRDCSTKETSLFWLFCSIRRWFGTTLGFFCLLQATLHRSLVRSPLLVTVSVSFALRSSGGVWIS</sequence>
<dbReference type="Proteomes" id="UP000054485">
    <property type="component" value="Unassembled WGS sequence"/>
</dbReference>
<evidence type="ECO:0008006" key="4">
    <source>
        <dbReference type="Google" id="ProtNLM"/>
    </source>
</evidence>
<accession>A0A0C9ZZQ7</accession>
<feature type="chain" id="PRO_5002223872" description="Secreted protein" evidence="1">
    <location>
        <begin position="18"/>
        <end position="104"/>
    </location>
</feature>
<evidence type="ECO:0000313" key="2">
    <source>
        <dbReference type="EMBL" id="KIK43130.1"/>
    </source>
</evidence>
<reference evidence="3" key="2">
    <citation type="submission" date="2015-01" db="EMBL/GenBank/DDBJ databases">
        <title>Evolutionary Origins and Diversification of the Mycorrhizal Mutualists.</title>
        <authorList>
            <consortium name="DOE Joint Genome Institute"/>
            <consortium name="Mycorrhizal Genomics Consortium"/>
            <person name="Kohler A."/>
            <person name="Kuo A."/>
            <person name="Nagy L.G."/>
            <person name="Floudas D."/>
            <person name="Copeland A."/>
            <person name="Barry K.W."/>
            <person name="Cichocki N."/>
            <person name="Veneault-Fourrey C."/>
            <person name="LaButti K."/>
            <person name="Lindquist E.A."/>
            <person name="Lipzen A."/>
            <person name="Lundell T."/>
            <person name="Morin E."/>
            <person name="Murat C."/>
            <person name="Riley R."/>
            <person name="Ohm R."/>
            <person name="Sun H."/>
            <person name="Tunlid A."/>
            <person name="Henrissat B."/>
            <person name="Grigoriev I.V."/>
            <person name="Hibbett D.S."/>
            <person name="Martin F."/>
        </authorList>
    </citation>
    <scope>NUCLEOTIDE SEQUENCE [LARGE SCALE GENOMIC DNA]</scope>
    <source>
        <strain evidence="3">UH-Slu-Lm8-n1</strain>
    </source>
</reference>
<dbReference type="EMBL" id="KN835220">
    <property type="protein sequence ID" value="KIK43130.1"/>
    <property type="molecule type" value="Genomic_DNA"/>
</dbReference>
<evidence type="ECO:0000256" key="1">
    <source>
        <dbReference type="SAM" id="SignalP"/>
    </source>
</evidence>
<feature type="signal peptide" evidence="1">
    <location>
        <begin position="1"/>
        <end position="17"/>
    </location>
</feature>
<evidence type="ECO:0000313" key="3">
    <source>
        <dbReference type="Proteomes" id="UP000054485"/>
    </source>
</evidence>
<dbReference type="HOGENOM" id="CLU_2251845_0_0_1"/>
<dbReference type="AlphaFoldDB" id="A0A0C9ZZQ7"/>
<reference evidence="2 3" key="1">
    <citation type="submission" date="2014-04" db="EMBL/GenBank/DDBJ databases">
        <authorList>
            <consortium name="DOE Joint Genome Institute"/>
            <person name="Kuo A."/>
            <person name="Ruytinx J."/>
            <person name="Rineau F."/>
            <person name="Colpaert J."/>
            <person name="Kohler A."/>
            <person name="Nagy L.G."/>
            <person name="Floudas D."/>
            <person name="Copeland A."/>
            <person name="Barry K.W."/>
            <person name="Cichocki N."/>
            <person name="Veneault-Fourrey C."/>
            <person name="LaButti K."/>
            <person name="Lindquist E.A."/>
            <person name="Lipzen A."/>
            <person name="Lundell T."/>
            <person name="Morin E."/>
            <person name="Murat C."/>
            <person name="Sun H."/>
            <person name="Tunlid A."/>
            <person name="Henrissat B."/>
            <person name="Grigoriev I.V."/>
            <person name="Hibbett D.S."/>
            <person name="Martin F."/>
            <person name="Nordberg H.P."/>
            <person name="Cantor M.N."/>
            <person name="Hua S.X."/>
        </authorList>
    </citation>
    <scope>NUCLEOTIDE SEQUENCE [LARGE SCALE GENOMIC DNA]</scope>
    <source>
        <strain evidence="2 3">UH-Slu-Lm8-n1</strain>
    </source>
</reference>
<proteinExistence type="predicted"/>
<dbReference type="InParanoid" id="A0A0C9ZZQ7"/>
<protein>
    <recommendedName>
        <fullName evidence="4">Secreted protein</fullName>
    </recommendedName>
</protein>
<organism evidence="2 3">
    <name type="scientific">Suillus luteus UH-Slu-Lm8-n1</name>
    <dbReference type="NCBI Taxonomy" id="930992"/>
    <lineage>
        <taxon>Eukaryota</taxon>
        <taxon>Fungi</taxon>
        <taxon>Dikarya</taxon>
        <taxon>Basidiomycota</taxon>
        <taxon>Agaricomycotina</taxon>
        <taxon>Agaricomycetes</taxon>
        <taxon>Agaricomycetidae</taxon>
        <taxon>Boletales</taxon>
        <taxon>Suillineae</taxon>
        <taxon>Suillaceae</taxon>
        <taxon>Suillus</taxon>
    </lineage>
</organism>
<name>A0A0C9ZZQ7_9AGAM</name>
<keyword evidence="3" id="KW-1185">Reference proteome</keyword>